<keyword evidence="3" id="KW-1185">Reference proteome</keyword>
<dbReference type="CDD" id="cd07178">
    <property type="entry name" value="terB_like_YebE"/>
    <property type="match status" value="1"/>
</dbReference>
<feature type="compositionally biased region" description="Low complexity" evidence="1">
    <location>
        <begin position="1"/>
        <end position="17"/>
    </location>
</feature>
<dbReference type="RefSeq" id="WP_164698175.1">
    <property type="nucleotide sequence ID" value="NZ_JAAIKB010000028.1"/>
</dbReference>
<feature type="region of interest" description="Disordered" evidence="1">
    <location>
        <begin position="1"/>
        <end position="115"/>
    </location>
</feature>
<dbReference type="AlphaFoldDB" id="A0A6M1LVR3"/>
<evidence type="ECO:0000313" key="3">
    <source>
        <dbReference type="Proteomes" id="UP000475385"/>
    </source>
</evidence>
<dbReference type="InterPro" id="IPR029024">
    <property type="entry name" value="TerB-like"/>
</dbReference>
<dbReference type="InterPro" id="IPR007486">
    <property type="entry name" value="YebE"/>
</dbReference>
<dbReference type="SUPFAM" id="SSF158682">
    <property type="entry name" value="TerB-like"/>
    <property type="match status" value="1"/>
</dbReference>
<evidence type="ECO:0000313" key="2">
    <source>
        <dbReference type="EMBL" id="NGM24267.1"/>
    </source>
</evidence>
<evidence type="ECO:0000256" key="1">
    <source>
        <dbReference type="SAM" id="MobiDB-lite"/>
    </source>
</evidence>
<sequence length="231" mass="24277">MDLGRVLGALLGGAAAPPRRRRRAAPSPLGGRGTSNQLGRILGTAAATAIEAMIRNSQRAPEPAPREAARPAPQPVRDVQGPWSAPAEPRRMPTTGASPWNRPAPAPAPEPQGPAAEDAESLLLIRAMIAAAKADGTVDATERRAIAQQLDAAGLEADERDFVLADFDKPMTPEGLAKQATDPMLRARLYAAAVAAMGEVTAPERDWLDRLAKAMKLDRAAAAAIEERLQG</sequence>
<accession>A0A6M1LVR3</accession>
<proteinExistence type="predicted"/>
<gene>
    <name evidence="2" type="ORF">G3576_30030</name>
</gene>
<dbReference type="Proteomes" id="UP000475385">
    <property type="component" value="Unassembled WGS sequence"/>
</dbReference>
<comment type="caution">
    <text evidence="2">The sequence shown here is derived from an EMBL/GenBank/DDBJ whole genome shotgun (WGS) entry which is preliminary data.</text>
</comment>
<feature type="compositionally biased region" description="Pro residues" evidence="1">
    <location>
        <begin position="102"/>
        <end position="112"/>
    </location>
</feature>
<reference evidence="2 3" key="2">
    <citation type="submission" date="2020-03" db="EMBL/GenBank/DDBJ databases">
        <title>Roseomonas stagni sp. nov., isolated from pond water in Japan.</title>
        <authorList>
            <person name="Furuhata K."/>
            <person name="Miyamoto H."/>
            <person name="Goto K."/>
        </authorList>
    </citation>
    <scope>NUCLEOTIDE SEQUENCE [LARGE SCALE GENOMIC DNA]</scope>
    <source>
        <strain evidence="2 3">PeD5</strain>
    </source>
</reference>
<organism evidence="2 3">
    <name type="scientific">Falsiroseomonas algicola</name>
    <dbReference type="NCBI Taxonomy" id="2716930"/>
    <lineage>
        <taxon>Bacteria</taxon>
        <taxon>Pseudomonadati</taxon>
        <taxon>Pseudomonadota</taxon>
        <taxon>Alphaproteobacteria</taxon>
        <taxon>Acetobacterales</taxon>
        <taxon>Roseomonadaceae</taxon>
        <taxon>Falsiroseomonas</taxon>
    </lineage>
</organism>
<reference evidence="2 3" key="1">
    <citation type="submission" date="2020-02" db="EMBL/GenBank/DDBJ databases">
        <authorList>
            <person name="Kim H.M."/>
            <person name="Jeon C.O."/>
        </authorList>
    </citation>
    <scope>NUCLEOTIDE SEQUENCE [LARGE SCALE GENOMIC DNA]</scope>
    <source>
        <strain evidence="2 3">PeD5</strain>
    </source>
</reference>
<dbReference type="EMBL" id="JAAIKB010000028">
    <property type="protein sequence ID" value="NGM24267.1"/>
    <property type="molecule type" value="Genomic_DNA"/>
</dbReference>
<protein>
    <submittedName>
        <fullName evidence="2">Tellurite resistance TerB family protein</fullName>
    </submittedName>
</protein>
<dbReference type="Pfam" id="PF04391">
    <property type="entry name" value="DUF533"/>
    <property type="match status" value="1"/>
</dbReference>
<dbReference type="Gene3D" id="1.10.3680.10">
    <property type="entry name" value="TerB-like"/>
    <property type="match status" value="1"/>
</dbReference>
<name>A0A6M1LVR3_9PROT</name>